<dbReference type="InterPro" id="IPR019711">
    <property type="entry name" value="ATP_synth_F0_suH"/>
</dbReference>
<dbReference type="Proteomes" id="UP000054279">
    <property type="component" value="Unassembled WGS sequence"/>
</dbReference>
<dbReference type="HOGENOM" id="CLU_122989_2_0_1"/>
<dbReference type="GO" id="GO:0046933">
    <property type="term" value="F:proton-transporting ATP synthase activity, rotational mechanism"/>
    <property type="evidence" value="ECO:0007669"/>
    <property type="project" value="TreeGrafter"/>
</dbReference>
<keyword evidence="3" id="KW-1185">Reference proteome</keyword>
<feature type="region of interest" description="Disordered" evidence="1">
    <location>
        <begin position="78"/>
        <end position="102"/>
    </location>
</feature>
<evidence type="ECO:0000313" key="2">
    <source>
        <dbReference type="EMBL" id="KIJ34911.1"/>
    </source>
</evidence>
<dbReference type="AlphaFoldDB" id="A0A0C9VCA4"/>
<organism evidence="2 3">
    <name type="scientific">Sphaerobolus stellatus (strain SS14)</name>
    <dbReference type="NCBI Taxonomy" id="990650"/>
    <lineage>
        <taxon>Eukaryota</taxon>
        <taxon>Fungi</taxon>
        <taxon>Dikarya</taxon>
        <taxon>Basidiomycota</taxon>
        <taxon>Agaricomycotina</taxon>
        <taxon>Agaricomycetes</taxon>
        <taxon>Phallomycetidae</taxon>
        <taxon>Geastrales</taxon>
        <taxon>Sphaerobolaceae</taxon>
        <taxon>Sphaerobolus</taxon>
    </lineage>
</organism>
<gene>
    <name evidence="2" type="ORF">M422DRAFT_782655</name>
</gene>
<dbReference type="PANTHER" id="PTHR28207:SF1">
    <property type="entry name" value="ATP SYNTHASE SUBUNIT H, MITOCHONDRIAL"/>
    <property type="match status" value="1"/>
</dbReference>
<dbReference type="PANTHER" id="PTHR28207">
    <property type="entry name" value="ATP SYNTHASE SUBUNIT H, MITOCHONDRIAL"/>
    <property type="match status" value="1"/>
</dbReference>
<feature type="compositionally biased region" description="Polar residues" evidence="1">
    <location>
        <begin position="85"/>
        <end position="99"/>
    </location>
</feature>
<dbReference type="EMBL" id="KN837194">
    <property type="protein sequence ID" value="KIJ34911.1"/>
    <property type="molecule type" value="Genomic_DNA"/>
</dbReference>
<dbReference type="Pfam" id="PF10775">
    <property type="entry name" value="ATP_sub_h"/>
    <property type="match status" value="1"/>
</dbReference>
<evidence type="ECO:0000313" key="3">
    <source>
        <dbReference type="Proteomes" id="UP000054279"/>
    </source>
</evidence>
<evidence type="ECO:0000256" key="1">
    <source>
        <dbReference type="SAM" id="MobiDB-lite"/>
    </source>
</evidence>
<reference evidence="2 3" key="1">
    <citation type="submission" date="2014-06" db="EMBL/GenBank/DDBJ databases">
        <title>Evolutionary Origins and Diversification of the Mycorrhizal Mutualists.</title>
        <authorList>
            <consortium name="DOE Joint Genome Institute"/>
            <consortium name="Mycorrhizal Genomics Consortium"/>
            <person name="Kohler A."/>
            <person name="Kuo A."/>
            <person name="Nagy L.G."/>
            <person name="Floudas D."/>
            <person name="Copeland A."/>
            <person name="Barry K.W."/>
            <person name="Cichocki N."/>
            <person name="Veneault-Fourrey C."/>
            <person name="LaButti K."/>
            <person name="Lindquist E.A."/>
            <person name="Lipzen A."/>
            <person name="Lundell T."/>
            <person name="Morin E."/>
            <person name="Murat C."/>
            <person name="Riley R."/>
            <person name="Ohm R."/>
            <person name="Sun H."/>
            <person name="Tunlid A."/>
            <person name="Henrissat B."/>
            <person name="Grigoriev I.V."/>
            <person name="Hibbett D.S."/>
            <person name="Martin F."/>
        </authorList>
    </citation>
    <scope>NUCLEOTIDE SEQUENCE [LARGE SCALE GENOMIC DNA]</scope>
    <source>
        <strain evidence="2 3">SS14</strain>
    </source>
</reference>
<proteinExistence type="predicted"/>
<evidence type="ECO:0008006" key="4">
    <source>
        <dbReference type="Google" id="ProtNLM"/>
    </source>
</evidence>
<protein>
    <recommendedName>
        <fullName evidence="4">ATP synthase subunit H, mitochondrial</fullName>
    </recommendedName>
</protein>
<sequence>MLARSAAVARTRLTRGITSSVVIRKDLVQDLYLREVKAYRPPPTPKDAHVGIVKSFAAPSTPQAPSLPSDFAAELAKYDAAEPVTPSTESQGATTSASGEVSGGAKEFLEFLEADFPKEEEAHH</sequence>
<name>A0A0C9VCA4_SPHS4</name>
<accession>A0A0C9VCA4</accession>
<dbReference type="OrthoDB" id="274752at2759"/>